<dbReference type="Gene3D" id="3.30.450.20">
    <property type="entry name" value="PAS domain"/>
    <property type="match status" value="1"/>
</dbReference>
<dbReference type="Gene3D" id="3.90.25.10">
    <property type="entry name" value="UDP-galactose 4-epimerase, domain 1"/>
    <property type="match status" value="1"/>
</dbReference>
<dbReference type="InterPro" id="IPR035965">
    <property type="entry name" value="PAS-like_dom_sf"/>
</dbReference>
<dbReference type="AlphaFoldDB" id="A0A1W1I5T9"/>
<name>A0A1W1I5T9_9BACT</name>
<evidence type="ECO:0000313" key="3">
    <source>
        <dbReference type="Proteomes" id="UP000192042"/>
    </source>
</evidence>
<dbReference type="CDD" id="cd00130">
    <property type="entry name" value="PAS"/>
    <property type="match status" value="1"/>
</dbReference>
<dbReference type="InterPro" id="IPR013767">
    <property type="entry name" value="PAS_fold"/>
</dbReference>
<dbReference type="RefSeq" id="WP_172834271.1">
    <property type="nucleotide sequence ID" value="NZ_LT828648.1"/>
</dbReference>
<dbReference type="InterPro" id="IPR000014">
    <property type="entry name" value="PAS"/>
</dbReference>
<organism evidence="2 3">
    <name type="scientific">Nitrospira japonica</name>
    <dbReference type="NCBI Taxonomy" id="1325564"/>
    <lineage>
        <taxon>Bacteria</taxon>
        <taxon>Pseudomonadati</taxon>
        <taxon>Nitrospirota</taxon>
        <taxon>Nitrospiria</taxon>
        <taxon>Nitrospirales</taxon>
        <taxon>Nitrospiraceae</taxon>
        <taxon>Nitrospira</taxon>
    </lineage>
</organism>
<dbReference type="EMBL" id="LT828648">
    <property type="protein sequence ID" value="SLM48377.1"/>
    <property type="molecule type" value="Genomic_DNA"/>
</dbReference>
<dbReference type="SUPFAM" id="SSF55785">
    <property type="entry name" value="PYP-like sensor domain (PAS domain)"/>
    <property type="match status" value="1"/>
</dbReference>
<feature type="domain" description="PAS" evidence="1">
    <location>
        <begin position="337"/>
        <end position="406"/>
    </location>
</feature>
<dbReference type="GO" id="GO:0006355">
    <property type="term" value="P:regulation of DNA-templated transcription"/>
    <property type="evidence" value="ECO:0007669"/>
    <property type="project" value="InterPro"/>
</dbReference>
<proteinExistence type="predicted"/>
<dbReference type="Gene3D" id="3.40.50.720">
    <property type="entry name" value="NAD(P)-binding Rossmann-like Domain"/>
    <property type="match status" value="1"/>
</dbReference>
<dbReference type="PANTHER" id="PTHR43000">
    <property type="entry name" value="DTDP-D-GLUCOSE 4,6-DEHYDRATASE-RELATED"/>
    <property type="match status" value="1"/>
</dbReference>
<accession>A0A1W1I5T9</accession>
<dbReference type="PROSITE" id="PS50112">
    <property type="entry name" value="PAS"/>
    <property type="match status" value="1"/>
</dbReference>
<dbReference type="Pfam" id="PF00989">
    <property type="entry name" value="PAS"/>
    <property type="match status" value="1"/>
</dbReference>
<evidence type="ECO:0000259" key="1">
    <source>
        <dbReference type="PROSITE" id="PS50112"/>
    </source>
</evidence>
<sequence>MTNFWTDKTALVAGATGFLGGWLVRRLVSRGAHVVSLVRSHKANSQFFMESLDNQTWVEWGSVADQHVIERIFDRHQVDVFFHAAYGADVHRVLKEPLECFKSSALSTWQILEFLRQHRPQCISVISSTDKVYGRQEIPYREDMALQPLHPYESAKASQDHAAQSYGKIFKCPVAVTRCGNYFGGYDFNFTRLIPGVVRSIMQGQIPTLRSNGRFTRDFLYIGDAVDVQLLLAERLSENPELYGEAFNFSYGERIEVRDIVQHICRMLDSPDEPRLGEDSTTEIPHMELSSEKAKRLLDWKPSYGFMQGLERTVRWYQDYFASQAKTGTAHPSRRGGEDRVVHAASPAAHEAMIVRDADGTIRYWSREAERIYGWTPQEVLGTNTHHLFETKFPEPLQNIEREMQEKNAWRGQLIHKRRDGSRITVNSRWSAQQNPDTRSFTVIELNEKVA</sequence>
<keyword evidence="3" id="KW-1185">Reference proteome</keyword>
<dbReference type="NCBIfam" id="TIGR00229">
    <property type="entry name" value="sensory_box"/>
    <property type="match status" value="1"/>
</dbReference>
<gene>
    <name evidence="2" type="ORF">NSJP_2205</name>
</gene>
<dbReference type="Proteomes" id="UP000192042">
    <property type="component" value="Chromosome I"/>
</dbReference>
<protein>
    <submittedName>
        <fullName evidence="2">Putative sugar dehydratase/epimerase YfnG (Modular protein)</fullName>
    </submittedName>
</protein>
<dbReference type="SMART" id="SM00091">
    <property type="entry name" value="PAS"/>
    <property type="match status" value="1"/>
</dbReference>
<reference evidence="2 3" key="1">
    <citation type="submission" date="2017-03" db="EMBL/GenBank/DDBJ databases">
        <authorList>
            <person name="Afonso C.L."/>
            <person name="Miller P.J."/>
            <person name="Scott M.A."/>
            <person name="Spackman E."/>
            <person name="Goraichik I."/>
            <person name="Dimitrov K.M."/>
            <person name="Suarez D.L."/>
            <person name="Swayne D.E."/>
        </authorList>
    </citation>
    <scope>NUCLEOTIDE SEQUENCE [LARGE SCALE GENOMIC DNA]</scope>
    <source>
        <strain evidence="2">Genome sequencing of Nitrospira japonica strain NJ11</strain>
    </source>
</reference>
<dbReference type="SUPFAM" id="SSF51735">
    <property type="entry name" value="NAD(P)-binding Rossmann-fold domains"/>
    <property type="match status" value="1"/>
</dbReference>
<dbReference type="KEGG" id="nja:NSJP_2205"/>
<dbReference type="InterPro" id="IPR016040">
    <property type="entry name" value="NAD(P)-bd_dom"/>
</dbReference>
<evidence type="ECO:0000313" key="2">
    <source>
        <dbReference type="EMBL" id="SLM48377.1"/>
    </source>
</evidence>
<dbReference type="Pfam" id="PF16363">
    <property type="entry name" value="GDP_Man_Dehyd"/>
    <property type="match status" value="1"/>
</dbReference>
<dbReference type="InterPro" id="IPR036291">
    <property type="entry name" value="NAD(P)-bd_dom_sf"/>
</dbReference>
<dbReference type="STRING" id="1325564.NSJP_2205"/>